<dbReference type="EMBL" id="BAAAMR010000153">
    <property type="protein sequence ID" value="GAA2168218.1"/>
    <property type="molecule type" value="Genomic_DNA"/>
</dbReference>
<keyword evidence="3" id="KW-1185">Reference proteome</keyword>
<organism evidence="2 3">
    <name type="scientific">Actinomadura napierensis</name>
    <dbReference type="NCBI Taxonomy" id="267854"/>
    <lineage>
        <taxon>Bacteria</taxon>
        <taxon>Bacillati</taxon>
        <taxon>Actinomycetota</taxon>
        <taxon>Actinomycetes</taxon>
        <taxon>Streptosporangiales</taxon>
        <taxon>Thermomonosporaceae</taxon>
        <taxon>Actinomadura</taxon>
    </lineage>
</organism>
<accession>A0ABN3AI40</accession>
<dbReference type="Proteomes" id="UP001501020">
    <property type="component" value="Unassembled WGS sequence"/>
</dbReference>
<name>A0ABN3AI40_9ACTN</name>
<reference evidence="2 3" key="1">
    <citation type="journal article" date="2019" name="Int. J. Syst. Evol. Microbiol.">
        <title>The Global Catalogue of Microorganisms (GCM) 10K type strain sequencing project: providing services to taxonomists for standard genome sequencing and annotation.</title>
        <authorList>
            <consortium name="The Broad Institute Genomics Platform"/>
            <consortium name="The Broad Institute Genome Sequencing Center for Infectious Disease"/>
            <person name="Wu L."/>
            <person name="Ma J."/>
        </authorList>
    </citation>
    <scope>NUCLEOTIDE SEQUENCE [LARGE SCALE GENOMIC DNA]</scope>
    <source>
        <strain evidence="2 3">JCM 13850</strain>
    </source>
</reference>
<protein>
    <submittedName>
        <fullName evidence="2">Uncharacterized protein</fullName>
    </submittedName>
</protein>
<evidence type="ECO:0000313" key="2">
    <source>
        <dbReference type="EMBL" id="GAA2168218.1"/>
    </source>
</evidence>
<comment type="caution">
    <text evidence="2">The sequence shown here is derived from an EMBL/GenBank/DDBJ whole genome shotgun (WGS) entry which is preliminary data.</text>
</comment>
<feature type="compositionally biased region" description="Polar residues" evidence="1">
    <location>
        <begin position="66"/>
        <end position="79"/>
    </location>
</feature>
<evidence type="ECO:0000256" key="1">
    <source>
        <dbReference type="SAM" id="MobiDB-lite"/>
    </source>
</evidence>
<gene>
    <name evidence="2" type="ORF">GCM10009727_89490</name>
</gene>
<evidence type="ECO:0000313" key="3">
    <source>
        <dbReference type="Proteomes" id="UP001501020"/>
    </source>
</evidence>
<proteinExistence type="predicted"/>
<sequence>MRAAGGGAAERYGIVIRGTPGDIAALWETAREPDVRVLVARAVCRVDLHDRGRAVPQHRGRHSSSDRTSWQGASSQGCQNVRRRGSASSGSRTEGVCAQLGAADQGRPRPCP</sequence>
<feature type="region of interest" description="Disordered" evidence="1">
    <location>
        <begin position="49"/>
        <end position="112"/>
    </location>
</feature>